<evidence type="ECO:0000256" key="1">
    <source>
        <dbReference type="ARBA" id="ARBA00022468"/>
    </source>
</evidence>
<organism evidence="3">
    <name type="scientific">Tetraselmis sp. GSL018</name>
    <dbReference type="NCBI Taxonomy" id="582737"/>
    <lineage>
        <taxon>Eukaryota</taxon>
        <taxon>Viridiplantae</taxon>
        <taxon>Chlorophyta</taxon>
        <taxon>core chlorophytes</taxon>
        <taxon>Chlorodendrophyceae</taxon>
        <taxon>Chlorodendrales</taxon>
        <taxon>Chlorodendraceae</taxon>
        <taxon>Tetraselmis</taxon>
    </lineage>
</organism>
<dbReference type="SMART" id="SM00164">
    <property type="entry name" value="TBC"/>
    <property type="match status" value="1"/>
</dbReference>
<keyword evidence="1" id="KW-0343">GTPase activation</keyword>
<reference evidence="3" key="1">
    <citation type="submission" date="2014-05" db="EMBL/GenBank/DDBJ databases">
        <title>The transcriptome of the halophilic microalga Tetraselmis sp. GSL018 isolated from the Great Salt Lake, Utah.</title>
        <authorList>
            <person name="Jinkerson R.E."/>
            <person name="D'Adamo S."/>
            <person name="Posewitz M.C."/>
        </authorList>
    </citation>
    <scope>NUCLEOTIDE SEQUENCE</scope>
    <source>
        <strain evidence="3">GSL018</strain>
    </source>
</reference>
<accession>A0A061RER9</accession>
<name>A0A061RER9_9CHLO</name>
<gene>
    <name evidence="3" type="ORF">TSPGSL018_4066</name>
</gene>
<dbReference type="PANTHER" id="PTHR22957">
    <property type="entry name" value="TBC1 DOMAIN FAMILY MEMBER GTPASE-ACTIVATING PROTEIN"/>
    <property type="match status" value="1"/>
</dbReference>
<dbReference type="EMBL" id="GBEZ01015718">
    <property type="protein sequence ID" value="JAC70468.1"/>
    <property type="molecule type" value="Transcribed_RNA"/>
</dbReference>
<dbReference type="SUPFAM" id="SSF47923">
    <property type="entry name" value="Ypt/Rab-GAP domain of gyp1p"/>
    <property type="match status" value="2"/>
</dbReference>
<dbReference type="GO" id="GO:0005096">
    <property type="term" value="F:GTPase activator activity"/>
    <property type="evidence" value="ECO:0007669"/>
    <property type="project" value="UniProtKB-KW"/>
</dbReference>
<evidence type="ECO:0000259" key="2">
    <source>
        <dbReference type="PROSITE" id="PS50086"/>
    </source>
</evidence>
<sequence>MLPIWLQRRGAGGRSGEVAERAELSSLCQAIEDGSAAERFAQVPGGESFQAVRRRIGLDAARAGGLSAEPAHRRQASLARLVRLLEAHAVRDPWVGYCQGMTDLLEPFLTVFPDDAEALMCFSALMARVRRNFEPGQEHMRRQMRRAVELVRLQDRRLHRHLVRIGAADGLWAFRMLLVLMRREVPLPDILPLWEMLWAAQSLAGDAGGDLMAAAVAAYVMGHRRRVLRFSSADEVLLLCNHLPEPIHPARLMRRAVGMLRRRPQRRPDRAAWACCGADAAEPAARPW</sequence>
<dbReference type="Pfam" id="PF00566">
    <property type="entry name" value="RabGAP-TBC"/>
    <property type="match status" value="1"/>
</dbReference>
<dbReference type="InterPro" id="IPR000195">
    <property type="entry name" value="Rab-GAP-TBC_dom"/>
</dbReference>
<dbReference type="InterPro" id="IPR035969">
    <property type="entry name" value="Rab-GAP_TBC_sf"/>
</dbReference>
<dbReference type="Gene3D" id="1.10.472.80">
    <property type="entry name" value="Ypt/Rab-GAP domain of gyp1p, domain 3"/>
    <property type="match status" value="1"/>
</dbReference>
<dbReference type="PROSITE" id="PS50086">
    <property type="entry name" value="TBC_RABGAP"/>
    <property type="match status" value="1"/>
</dbReference>
<evidence type="ECO:0000313" key="3">
    <source>
        <dbReference type="EMBL" id="JAC70468.1"/>
    </source>
</evidence>
<feature type="domain" description="Rab-GAP TBC" evidence="2">
    <location>
        <begin position="1"/>
        <end position="201"/>
    </location>
</feature>
<proteinExistence type="predicted"/>
<protein>
    <submittedName>
        <fullName evidence="3">Tbc domain-containing protein</fullName>
    </submittedName>
</protein>
<dbReference type="AlphaFoldDB" id="A0A061RER9"/>
<dbReference type="PANTHER" id="PTHR22957:SF502">
    <property type="entry name" value="SMALL G PROTEIN SIGNALING MODULATOR 2-RELATED"/>
    <property type="match status" value="1"/>
</dbReference>
<dbReference type="Gene3D" id="1.10.8.270">
    <property type="entry name" value="putative rabgap domain of human tbc1 domain family member 14 like domains"/>
    <property type="match status" value="1"/>
</dbReference>